<dbReference type="EMBL" id="BJCR01000003">
    <property type="protein sequence ID" value="GCL68401.1"/>
    <property type="molecule type" value="Genomic_DNA"/>
</dbReference>
<sequence>MEQVKVTITVKSPTLIASSSTAGVLTATRGSMDGRILRGIFASQFINSHNLGKEAHKNQEFMDLFYGDLRFVSAYKDTVKGTSFPAPLSLQKCKNAEGYKSDDVVDFYTGKDLLGFKGIKGFIVQDGKECSQVQIETAIKLHMSRSLEQERVQGRSKEGNIFNYEYLEPNQVFVGAIIGPKESLETFVRQFPKALDCYIGRSRRTEYGHCVVEIGDVETVPSPVCNGNSVYVRLHTPLLLGNESIATVVKRSVKTIGTDISLGAIFASYQEEQSFNSIWGVRSTSESAASAGSTIELVKASGWTQDDLAKLQDLLYNGMGTRLQEGYGQGRLWVPGEFKMVKLGKTNPTKITSLHTSTQSIAKKVLEKQVILNARLRAAHDVNTYIKRTMQTKSVSRHFASVLLAKLGTKHDCGHKQLQAFVAQTKEDKKVLEKNLREFHLDHAYTTSETKRVNLMDYIIDFDPNALVAACLAKSGESGTYYEIPAELVDMVGINKQKLSNIVAYEYWTYFFRHIRKIK</sequence>
<name>A0A480B4J4_9FIRM</name>
<dbReference type="Proteomes" id="UP000303581">
    <property type="component" value="Unassembled WGS sequence"/>
</dbReference>
<proteinExistence type="predicted"/>
<gene>
    <name evidence="1" type="ORF">PAGU1579_01700</name>
</gene>
<organism evidence="1 2">
    <name type="scientific">Veillonella tobetsuensis</name>
    <dbReference type="NCBI Taxonomy" id="1110546"/>
    <lineage>
        <taxon>Bacteria</taxon>
        <taxon>Bacillati</taxon>
        <taxon>Bacillota</taxon>
        <taxon>Negativicutes</taxon>
        <taxon>Veillonellales</taxon>
        <taxon>Veillonellaceae</taxon>
        <taxon>Veillonella</taxon>
    </lineage>
</organism>
<dbReference type="AlphaFoldDB" id="A0A480B4J4"/>
<comment type="caution">
    <text evidence="1">The sequence shown here is derived from an EMBL/GenBank/DDBJ whole genome shotgun (WGS) entry which is preliminary data.</text>
</comment>
<keyword evidence="2" id="KW-1185">Reference proteome</keyword>
<protein>
    <submittedName>
        <fullName evidence="1">Uncharacterized protein</fullName>
    </submittedName>
</protein>
<dbReference type="RefSeq" id="WP_137661486.1">
    <property type="nucleotide sequence ID" value="NZ_BJCR01000003.1"/>
</dbReference>
<evidence type="ECO:0000313" key="2">
    <source>
        <dbReference type="Proteomes" id="UP000303581"/>
    </source>
</evidence>
<accession>A0A480B4J4</accession>
<evidence type="ECO:0000313" key="1">
    <source>
        <dbReference type="EMBL" id="GCL68401.1"/>
    </source>
</evidence>
<reference evidence="1 2" key="1">
    <citation type="submission" date="2019-03" db="EMBL/GenBank/DDBJ databases">
        <title>Draft genome sequences of two Veillonella tobetsuensis clinical isolates from intraoperative bronchial fluids of elderly patients with pulmonary carcinoma.</title>
        <authorList>
            <person name="Akiyama T."/>
        </authorList>
    </citation>
    <scope>NUCLEOTIDE SEQUENCE [LARGE SCALE GENOMIC DNA]</scope>
    <source>
        <strain evidence="1 2">PAGU 1579</strain>
    </source>
</reference>